<evidence type="ECO:0000313" key="3">
    <source>
        <dbReference type="Proteomes" id="UP001165378"/>
    </source>
</evidence>
<reference evidence="2" key="1">
    <citation type="submission" date="2022-01" db="EMBL/GenBank/DDBJ databases">
        <title>Genome-Based Taxonomic Classification of the Phylum Actinobacteria.</title>
        <authorList>
            <person name="Gao Y."/>
        </authorList>
    </citation>
    <scope>NUCLEOTIDE SEQUENCE</scope>
    <source>
        <strain evidence="2">KLBMP 8922</strain>
    </source>
</reference>
<dbReference type="RefSeq" id="WP_235049755.1">
    <property type="nucleotide sequence ID" value="NZ_JAKFHA010000001.1"/>
</dbReference>
<dbReference type="EMBL" id="JAKFHA010000001">
    <property type="protein sequence ID" value="MCF2525726.1"/>
    <property type="molecule type" value="Genomic_DNA"/>
</dbReference>
<dbReference type="Proteomes" id="UP001165378">
    <property type="component" value="Unassembled WGS sequence"/>
</dbReference>
<feature type="domain" description="Beta-lactamase-related" evidence="1">
    <location>
        <begin position="15"/>
        <end position="386"/>
    </location>
</feature>
<comment type="caution">
    <text evidence="2">The sequence shown here is derived from an EMBL/GenBank/DDBJ whole genome shotgun (WGS) entry which is preliminary data.</text>
</comment>
<accession>A0AA41PV17</accession>
<protein>
    <submittedName>
        <fullName evidence="2">Beta-lactamase family protein</fullName>
    </submittedName>
</protein>
<dbReference type="InterPro" id="IPR001466">
    <property type="entry name" value="Beta-lactam-related"/>
</dbReference>
<dbReference type="Pfam" id="PF00144">
    <property type="entry name" value="Beta-lactamase"/>
    <property type="match status" value="1"/>
</dbReference>
<dbReference type="InterPro" id="IPR050789">
    <property type="entry name" value="Diverse_Enzym_Activities"/>
</dbReference>
<proteinExistence type="predicted"/>
<keyword evidence="3" id="KW-1185">Reference proteome</keyword>
<dbReference type="InterPro" id="IPR012338">
    <property type="entry name" value="Beta-lactam/transpept-like"/>
</dbReference>
<name>A0AA41PV17_9ACTN</name>
<evidence type="ECO:0000259" key="1">
    <source>
        <dbReference type="Pfam" id="PF00144"/>
    </source>
</evidence>
<sequence length="407" mass="43277">MSTDGLSRSRLGRVRDAMAKHVEQGALPGAVGVVARGDDVWVEAVGSTAFDGGRPMARDTIFRIASMSKPVTAVVALMLVEEAVLRLDDPVDAFLPELADRRVLRSLDADPADPGNLIAAERPITLRDLLTFRLGYGALLAAPGTYPVQKALADAGLAPGPPKTTPPSGLDDWLARLGGLPLLHQPGASWLYHTGSTVLGALLVRATGTGLEELYQERLFRPLGMTDTAFHVPPHKRDRLATAYRLDRESGVLVPSDLADASSKWADPPAFPDAGADLVSTADDFLRFGRLLLDKGTCPGGRLLSRASVELMTRNHLTPAQQSGDHYLAGPPESRGWGFGVSVVTARDQLYATPGRYGWEGGMGTSWAGDPAEDVTGILLGQATFETPGSAALYEDFWNTAYAALDA</sequence>
<dbReference type="PANTHER" id="PTHR43283:SF3">
    <property type="entry name" value="BETA-LACTAMASE FAMILY PROTEIN (AFU_ORTHOLOGUE AFUA_5G07500)"/>
    <property type="match status" value="1"/>
</dbReference>
<gene>
    <name evidence="2" type="ORF">LZ495_00595</name>
</gene>
<organism evidence="2 3">
    <name type="scientific">Yinghuangia soli</name>
    <dbReference type="NCBI Taxonomy" id="2908204"/>
    <lineage>
        <taxon>Bacteria</taxon>
        <taxon>Bacillati</taxon>
        <taxon>Actinomycetota</taxon>
        <taxon>Actinomycetes</taxon>
        <taxon>Kitasatosporales</taxon>
        <taxon>Streptomycetaceae</taxon>
        <taxon>Yinghuangia</taxon>
    </lineage>
</organism>
<dbReference type="AlphaFoldDB" id="A0AA41PV17"/>
<dbReference type="SUPFAM" id="SSF56601">
    <property type="entry name" value="beta-lactamase/transpeptidase-like"/>
    <property type="match status" value="1"/>
</dbReference>
<dbReference type="Gene3D" id="3.40.710.10">
    <property type="entry name" value="DD-peptidase/beta-lactamase superfamily"/>
    <property type="match status" value="1"/>
</dbReference>
<evidence type="ECO:0000313" key="2">
    <source>
        <dbReference type="EMBL" id="MCF2525726.1"/>
    </source>
</evidence>
<dbReference type="PANTHER" id="PTHR43283">
    <property type="entry name" value="BETA-LACTAMASE-RELATED"/>
    <property type="match status" value="1"/>
</dbReference>